<feature type="compositionally biased region" description="Low complexity" evidence="4">
    <location>
        <begin position="237"/>
        <end position="282"/>
    </location>
</feature>
<keyword evidence="1" id="KW-0479">Metal-binding</keyword>
<feature type="compositionally biased region" description="Basic residues" evidence="4">
    <location>
        <begin position="179"/>
        <end position="188"/>
    </location>
</feature>
<dbReference type="EMBL" id="HBNR01070600">
    <property type="protein sequence ID" value="CAE4645203.1"/>
    <property type="molecule type" value="Transcribed_RNA"/>
</dbReference>
<keyword evidence="3" id="KW-0862">Zinc</keyword>
<keyword evidence="2" id="KW-0863">Zinc-finger</keyword>
<feature type="region of interest" description="Disordered" evidence="4">
    <location>
        <begin position="164"/>
        <end position="207"/>
    </location>
</feature>
<evidence type="ECO:0000256" key="2">
    <source>
        <dbReference type="ARBA" id="ARBA00022771"/>
    </source>
</evidence>
<gene>
    <name evidence="5" type="ORF">AMON00008_LOCUS50002</name>
</gene>
<sequence length="343" mass="35926">MARVSASSIIPDPLCKQAGLWTRMKKTFVNKGAVRDGVRLAAAASSWDSESDLFKLMLQQPRCKDANFWDFLRQYRKEEAELLKLRDEALDVRGAGKRGYVPPEVNCPGRHGAAPFFAWDDGFSCSLCEGIMAQGSQCLGCRLCDHDVCTACIRRLWPSFQFTPGQDGVAEAPGAGAGSRRRRRKGKAAAKAAAAGVEQRGPRAAAESVAERAVVAERVAGLPEGEVPGAAEPLARPGAEAAEDAPAADGAAPEPPDAALAEAPPSEACAEAEAEAGARGPASMQPPDRPRCPSPAKAEVDAVEARGEQPEAGVDVRELAEARSQADAQSGDCAEALADGRVA</sequence>
<protein>
    <submittedName>
        <fullName evidence="5">Uncharacterized protein</fullName>
    </submittedName>
</protein>
<accession>A0A7S4SH05</accession>
<proteinExistence type="predicted"/>
<evidence type="ECO:0000256" key="1">
    <source>
        <dbReference type="ARBA" id="ARBA00022723"/>
    </source>
</evidence>
<organism evidence="5">
    <name type="scientific">Alexandrium monilatum</name>
    <dbReference type="NCBI Taxonomy" id="311494"/>
    <lineage>
        <taxon>Eukaryota</taxon>
        <taxon>Sar</taxon>
        <taxon>Alveolata</taxon>
        <taxon>Dinophyceae</taxon>
        <taxon>Gonyaulacales</taxon>
        <taxon>Pyrocystaceae</taxon>
        <taxon>Alexandrium</taxon>
    </lineage>
</organism>
<evidence type="ECO:0000256" key="3">
    <source>
        <dbReference type="ARBA" id="ARBA00022833"/>
    </source>
</evidence>
<name>A0A7S4SH05_9DINO</name>
<dbReference type="PROSITE" id="PS00518">
    <property type="entry name" value="ZF_RING_1"/>
    <property type="match status" value="1"/>
</dbReference>
<dbReference type="AlphaFoldDB" id="A0A7S4SH05"/>
<reference evidence="5" key="1">
    <citation type="submission" date="2021-01" db="EMBL/GenBank/DDBJ databases">
        <authorList>
            <person name="Corre E."/>
            <person name="Pelletier E."/>
            <person name="Niang G."/>
            <person name="Scheremetjew M."/>
            <person name="Finn R."/>
            <person name="Kale V."/>
            <person name="Holt S."/>
            <person name="Cochrane G."/>
            <person name="Meng A."/>
            <person name="Brown T."/>
            <person name="Cohen L."/>
        </authorList>
    </citation>
    <scope>NUCLEOTIDE SEQUENCE</scope>
    <source>
        <strain evidence="5">CCMP3105</strain>
    </source>
</reference>
<dbReference type="InterPro" id="IPR017907">
    <property type="entry name" value="Znf_RING_CS"/>
</dbReference>
<evidence type="ECO:0000313" key="5">
    <source>
        <dbReference type="EMBL" id="CAE4645203.1"/>
    </source>
</evidence>
<evidence type="ECO:0000256" key="4">
    <source>
        <dbReference type="SAM" id="MobiDB-lite"/>
    </source>
</evidence>
<dbReference type="GO" id="GO:0008270">
    <property type="term" value="F:zinc ion binding"/>
    <property type="evidence" value="ECO:0007669"/>
    <property type="project" value="UniProtKB-KW"/>
</dbReference>
<feature type="region of interest" description="Disordered" evidence="4">
    <location>
        <begin position="237"/>
        <end position="343"/>
    </location>
</feature>
<feature type="compositionally biased region" description="Basic and acidic residues" evidence="4">
    <location>
        <begin position="298"/>
        <end position="321"/>
    </location>
</feature>